<dbReference type="GO" id="GO:0006260">
    <property type="term" value="P:DNA replication"/>
    <property type="evidence" value="ECO:0007669"/>
    <property type="project" value="TreeGrafter"/>
</dbReference>
<dbReference type="Gene3D" id="3.40.50.300">
    <property type="entry name" value="P-loop containing nucleotide triphosphate hydrolases"/>
    <property type="match status" value="1"/>
</dbReference>
<dbReference type="NCBIfam" id="NF005304">
    <property type="entry name" value="PRK06835.1"/>
    <property type="match status" value="1"/>
</dbReference>
<dbReference type="Proteomes" id="UP000824263">
    <property type="component" value="Unassembled WGS sequence"/>
</dbReference>
<protein>
    <submittedName>
        <fullName evidence="2">ATP-binding protein</fullName>
    </submittedName>
</protein>
<dbReference type="PANTHER" id="PTHR30050">
    <property type="entry name" value="CHROMOSOMAL REPLICATION INITIATOR PROTEIN DNAA"/>
    <property type="match status" value="1"/>
</dbReference>
<evidence type="ECO:0000313" key="2">
    <source>
        <dbReference type="EMBL" id="HIW84779.1"/>
    </source>
</evidence>
<feature type="domain" description="AAA+ ATPase" evidence="1">
    <location>
        <begin position="182"/>
        <end position="295"/>
    </location>
</feature>
<reference evidence="2" key="2">
    <citation type="submission" date="2021-04" db="EMBL/GenBank/DDBJ databases">
        <authorList>
            <person name="Gilroy R."/>
        </authorList>
    </citation>
    <scope>NUCLEOTIDE SEQUENCE</scope>
    <source>
        <strain evidence="2">ChiSxjej1B13-11762</strain>
    </source>
</reference>
<dbReference type="SMART" id="SM00382">
    <property type="entry name" value="AAA"/>
    <property type="match status" value="1"/>
</dbReference>
<gene>
    <name evidence="2" type="ORF">H9873_10740</name>
</gene>
<dbReference type="InterPro" id="IPR027417">
    <property type="entry name" value="P-loop_NTPase"/>
</dbReference>
<keyword evidence="2" id="KW-0547">Nucleotide-binding</keyword>
<evidence type="ECO:0000313" key="3">
    <source>
        <dbReference type="Proteomes" id="UP000824263"/>
    </source>
</evidence>
<accession>A0A9D1UEE8</accession>
<dbReference type="GO" id="GO:0005524">
    <property type="term" value="F:ATP binding"/>
    <property type="evidence" value="ECO:0007669"/>
    <property type="project" value="UniProtKB-KW"/>
</dbReference>
<name>A0A9D1UEE8_9FIRM</name>
<reference evidence="2" key="1">
    <citation type="journal article" date="2021" name="PeerJ">
        <title>Extensive microbial diversity within the chicken gut microbiome revealed by metagenomics and culture.</title>
        <authorList>
            <person name="Gilroy R."/>
            <person name="Ravi A."/>
            <person name="Getino M."/>
            <person name="Pursley I."/>
            <person name="Horton D.L."/>
            <person name="Alikhan N.F."/>
            <person name="Baker D."/>
            <person name="Gharbi K."/>
            <person name="Hall N."/>
            <person name="Watson M."/>
            <person name="Adriaenssens E.M."/>
            <person name="Foster-Nyarko E."/>
            <person name="Jarju S."/>
            <person name="Secka A."/>
            <person name="Antonio M."/>
            <person name="Oren A."/>
            <person name="Chaudhuri R.R."/>
            <person name="La Ragione R."/>
            <person name="Hildebrand F."/>
            <person name="Pallen M.J."/>
        </authorList>
    </citation>
    <scope>NUCLEOTIDE SEQUENCE</scope>
    <source>
        <strain evidence="2">ChiSxjej1B13-11762</strain>
    </source>
</reference>
<dbReference type="EMBL" id="DXGF01000190">
    <property type="protein sequence ID" value="HIW84779.1"/>
    <property type="molecule type" value="Genomic_DNA"/>
</dbReference>
<sequence>MALSNSQYDLLMRGYEQLRQDDESLLRRRRQEVYSKIPAMRDVETAISSVGVTQARKLLDGDSRALDTARTELADLFAHKKELLASAGFPEDYLELHYTCPDCQDTGYIGTEKCHCFKKAIIDLLYQQSNLQGILQTENFSSFRLGYYSSNHIDPLTGRSSLEAIQTALKVCHGFVDTFFDEFHNLLLYGDTGVGKTFLSHCIAKDLIDRAVPVIYFSAVQLFDLFAKNTFGSRREETSDIFTHIYECDLLIIDDLGTELTNTFTASQLFACINERILRRKSTIISTNLALEDIKSIYSERIFSRLSSAYTMLRLTGDDIRIQKKLLNLGGTKDVTP</sequence>
<dbReference type="Pfam" id="PF01695">
    <property type="entry name" value="IstB_IS21"/>
    <property type="match status" value="1"/>
</dbReference>
<proteinExistence type="predicted"/>
<dbReference type="CDD" id="cd00009">
    <property type="entry name" value="AAA"/>
    <property type="match status" value="1"/>
</dbReference>
<dbReference type="PANTHER" id="PTHR30050:SF4">
    <property type="entry name" value="ATP-BINDING PROTEIN RV3427C IN INSERTION SEQUENCE-RELATED"/>
    <property type="match status" value="1"/>
</dbReference>
<evidence type="ECO:0000259" key="1">
    <source>
        <dbReference type="SMART" id="SM00382"/>
    </source>
</evidence>
<dbReference type="SUPFAM" id="SSF52540">
    <property type="entry name" value="P-loop containing nucleoside triphosphate hydrolases"/>
    <property type="match status" value="1"/>
</dbReference>
<dbReference type="InterPro" id="IPR002611">
    <property type="entry name" value="IstB_ATP-bd"/>
</dbReference>
<dbReference type="PROSITE" id="PS00675">
    <property type="entry name" value="SIGMA54_INTERACT_1"/>
    <property type="match status" value="1"/>
</dbReference>
<dbReference type="InterPro" id="IPR025662">
    <property type="entry name" value="Sigma_54_int_dom_ATP-bd_1"/>
</dbReference>
<dbReference type="InterPro" id="IPR003593">
    <property type="entry name" value="AAA+_ATPase"/>
</dbReference>
<organism evidence="2 3">
    <name type="scientific">Candidatus Dorea gallistercoris</name>
    <dbReference type="NCBI Taxonomy" id="2838542"/>
    <lineage>
        <taxon>Bacteria</taxon>
        <taxon>Bacillati</taxon>
        <taxon>Bacillota</taxon>
        <taxon>Clostridia</taxon>
        <taxon>Lachnospirales</taxon>
        <taxon>Lachnospiraceae</taxon>
        <taxon>Dorea</taxon>
    </lineage>
</organism>
<keyword evidence="2" id="KW-0067">ATP-binding</keyword>
<comment type="caution">
    <text evidence="2">The sequence shown here is derived from an EMBL/GenBank/DDBJ whole genome shotgun (WGS) entry which is preliminary data.</text>
</comment>
<dbReference type="AlphaFoldDB" id="A0A9D1UEE8"/>